<sequence>MGKEHKMSQRIKNPLRELQSISRDVLQIGYKKLPSNLKRVCFISYYQRAQLNERSAYSVLRTAELAKRLGYDIYALYNTTTEEYIQYLKHFVTRTSEFLWIYANALPIGSQEETGIPTKDGIEPPVLLYDILNCKKSEKILLIVDGIERKNNWHFRDNALKGEKVLALASYPDPEQDELLLEQTDENQENIFAFQLTKYFLQDTSVTAQVLATKLDEVMRDVGQRVWIESNPSSFASETGLI</sequence>
<organism evidence="1">
    <name type="scientific">Coptotermes formosanus</name>
    <name type="common">Formosan subterranean termite</name>
    <dbReference type="NCBI Taxonomy" id="36987"/>
    <lineage>
        <taxon>Eukaryota</taxon>
        <taxon>Metazoa</taxon>
        <taxon>Ecdysozoa</taxon>
        <taxon>Arthropoda</taxon>
        <taxon>Hexapoda</taxon>
        <taxon>Insecta</taxon>
        <taxon>Pterygota</taxon>
        <taxon>Neoptera</taxon>
        <taxon>Polyneoptera</taxon>
        <taxon>Dictyoptera</taxon>
        <taxon>Blattodea</taxon>
        <taxon>Blattoidea</taxon>
        <taxon>Termitoidae</taxon>
        <taxon>Rhinotermitidae</taxon>
        <taxon>Coptotermes</taxon>
    </lineage>
</organism>
<reference evidence="1" key="1">
    <citation type="submission" date="2013-02" db="EMBL/GenBank/DDBJ databases">
        <title>Immune-Related transcriptome of Coptotermes formosanus Shiraki workers: the defense mechanism.</title>
        <authorList>
            <person name="Hussain A."/>
            <person name="Li Y.F."/>
            <person name="Wen S.Y."/>
        </authorList>
    </citation>
    <scope>NUCLEOTIDE SEQUENCE</scope>
</reference>
<protein>
    <submittedName>
        <fullName evidence="1">Uncharacterized protein</fullName>
    </submittedName>
</protein>
<name>R4V0T7_COPFO</name>
<evidence type="ECO:0000313" key="1">
    <source>
        <dbReference type="EMBL" id="AGM32247.1"/>
    </source>
</evidence>
<dbReference type="AlphaFoldDB" id="R4V0T7"/>
<accession>R4V0T7</accession>
<proteinExistence type="evidence at transcript level"/>
<dbReference type="EMBL" id="KC632433">
    <property type="protein sequence ID" value="AGM32247.1"/>
    <property type="molecule type" value="mRNA"/>
</dbReference>